<proteinExistence type="predicted"/>
<dbReference type="Proteomes" id="UP000019812">
    <property type="component" value="Unassembled WGS sequence"/>
</dbReference>
<evidence type="ECO:0000256" key="1">
    <source>
        <dbReference type="SAM" id="Phobius"/>
    </source>
</evidence>
<dbReference type="AlphaFoldDB" id="A0A084Y4N7"/>
<gene>
    <name evidence="2" type="ORF">CAPSK01_000626</name>
</gene>
<keyword evidence="1" id="KW-0472">Membrane</keyword>
<accession>A0A084Y4N7</accession>
<organism evidence="2 3">
    <name type="scientific">Candidatus Accumulibacter vicinus</name>
    <dbReference type="NCBI Taxonomy" id="2954382"/>
    <lineage>
        <taxon>Bacteria</taxon>
        <taxon>Pseudomonadati</taxon>
        <taxon>Pseudomonadota</taxon>
        <taxon>Betaproteobacteria</taxon>
        <taxon>Candidatus Accumulibacter</taxon>
    </lineage>
</organism>
<feature type="transmembrane region" description="Helical" evidence="1">
    <location>
        <begin position="33"/>
        <end position="51"/>
    </location>
</feature>
<comment type="caution">
    <text evidence="2">The sequence shown here is derived from an EMBL/GenBank/DDBJ whole genome shotgun (WGS) entry which is preliminary data.</text>
</comment>
<dbReference type="EMBL" id="JDSS02000010">
    <property type="protein sequence ID" value="KFB69681.1"/>
    <property type="molecule type" value="Genomic_DNA"/>
</dbReference>
<evidence type="ECO:0000313" key="3">
    <source>
        <dbReference type="Proteomes" id="UP000019812"/>
    </source>
</evidence>
<keyword evidence="1" id="KW-0812">Transmembrane</keyword>
<evidence type="ECO:0000313" key="2">
    <source>
        <dbReference type="EMBL" id="KFB69681.1"/>
    </source>
</evidence>
<sequence>MNTSDKPYSADSYPPAGLMQLVRKSGGASMKTLWAFIFLLAAFGLVGRIDFETALDMDAFRQEYVRQFNTHRALVEDVR</sequence>
<protein>
    <submittedName>
        <fullName evidence="2">Uncharacterized protein</fullName>
    </submittedName>
</protein>
<name>A0A084Y4N7_9PROT</name>
<reference evidence="2 3" key="1">
    <citation type="submission" date="2014-07" db="EMBL/GenBank/DDBJ databases">
        <title>Expanding our view of genomic diversity in Candidatus Accumulibacter clades.</title>
        <authorList>
            <person name="Skennerton C.T."/>
            <person name="Barr J.J."/>
            <person name="Slater F.R."/>
            <person name="Bond P.L."/>
            <person name="Tyson G.W."/>
        </authorList>
    </citation>
    <scope>NUCLEOTIDE SEQUENCE [LARGE SCALE GENOMIC DNA]</scope>
    <source>
        <strain evidence="3">SK-01</strain>
    </source>
</reference>
<keyword evidence="1" id="KW-1133">Transmembrane helix</keyword>